<evidence type="ECO:0000313" key="2">
    <source>
        <dbReference type="EMBL" id="TID28025.1"/>
    </source>
</evidence>
<protein>
    <submittedName>
        <fullName evidence="2">Uncharacterized protein</fullName>
    </submittedName>
</protein>
<proteinExistence type="predicted"/>
<evidence type="ECO:0000313" key="3">
    <source>
        <dbReference type="Proteomes" id="UP000307173"/>
    </source>
</evidence>
<dbReference type="AlphaFoldDB" id="A0A4T0X0U1"/>
<dbReference type="Proteomes" id="UP000307173">
    <property type="component" value="Unassembled WGS sequence"/>
</dbReference>
<feature type="region of interest" description="Disordered" evidence="1">
    <location>
        <begin position="100"/>
        <end position="145"/>
    </location>
</feature>
<sequence>METSLIALPNATMFKKVIVICVSVTSKVKQRYCLRVGVLNMFVTETDAVSNKNFEILKETHKALKRCTAQITSNPQKRREVSRLRITSPTPTYDVISSSVRTSGASSHVELEGEEHTQEEGSHTDDYQSLNVSTENTDGSEPLINHNETIDFLDSDAISSIASNIHRNVSDESDNCENSEESTKSTEIDDTDSEGNS</sequence>
<feature type="region of interest" description="Disordered" evidence="1">
    <location>
        <begin position="165"/>
        <end position="197"/>
    </location>
</feature>
<feature type="compositionally biased region" description="Acidic residues" evidence="1">
    <location>
        <begin position="188"/>
        <end position="197"/>
    </location>
</feature>
<feature type="compositionally biased region" description="Acidic residues" evidence="1">
    <location>
        <begin position="171"/>
        <end position="180"/>
    </location>
</feature>
<gene>
    <name evidence="2" type="ORF">CANINC_002706</name>
</gene>
<organism evidence="2 3">
    <name type="scientific">Pichia inconspicua</name>
    <dbReference type="NCBI Taxonomy" id="52247"/>
    <lineage>
        <taxon>Eukaryota</taxon>
        <taxon>Fungi</taxon>
        <taxon>Dikarya</taxon>
        <taxon>Ascomycota</taxon>
        <taxon>Saccharomycotina</taxon>
        <taxon>Pichiomycetes</taxon>
        <taxon>Pichiales</taxon>
        <taxon>Pichiaceae</taxon>
        <taxon>Pichia</taxon>
    </lineage>
</organism>
<reference evidence="2 3" key="1">
    <citation type="journal article" date="2019" name="Front. Genet.">
        <title>Whole-Genome Sequencing of the Opportunistic Yeast Pathogen Candida inconspicua Uncovers Its Hybrid Origin.</title>
        <authorList>
            <person name="Mixao V."/>
            <person name="Hansen A.P."/>
            <person name="Saus E."/>
            <person name="Boekhout T."/>
            <person name="Lass-Florl C."/>
            <person name="Gabaldon T."/>
        </authorList>
    </citation>
    <scope>NUCLEOTIDE SEQUENCE [LARGE SCALE GENOMIC DNA]</scope>
    <source>
        <strain evidence="2 3">CBS 180</strain>
    </source>
</reference>
<dbReference type="EMBL" id="SELW01000425">
    <property type="protein sequence ID" value="TID28025.1"/>
    <property type="molecule type" value="Genomic_DNA"/>
</dbReference>
<keyword evidence="3" id="KW-1185">Reference proteome</keyword>
<comment type="caution">
    <text evidence="2">The sequence shown here is derived from an EMBL/GenBank/DDBJ whole genome shotgun (WGS) entry which is preliminary data.</text>
</comment>
<feature type="compositionally biased region" description="Basic and acidic residues" evidence="1">
    <location>
        <begin position="109"/>
        <end position="126"/>
    </location>
</feature>
<feature type="compositionally biased region" description="Polar residues" evidence="1">
    <location>
        <begin position="127"/>
        <end position="139"/>
    </location>
</feature>
<accession>A0A4T0X0U1</accession>
<name>A0A4T0X0U1_9ASCO</name>
<evidence type="ECO:0000256" key="1">
    <source>
        <dbReference type="SAM" id="MobiDB-lite"/>
    </source>
</evidence>